<evidence type="ECO:0000313" key="9">
    <source>
        <dbReference type="EMBL" id="KAI3939960.1"/>
    </source>
</evidence>
<evidence type="ECO:0000256" key="6">
    <source>
        <dbReference type="ARBA" id="ARBA00022917"/>
    </source>
</evidence>
<evidence type="ECO:0000256" key="1">
    <source>
        <dbReference type="ARBA" id="ARBA00005594"/>
    </source>
</evidence>
<dbReference type="EMBL" id="JAJJMB010005286">
    <property type="protein sequence ID" value="KAI3939960.1"/>
    <property type="molecule type" value="Genomic_DNA"/>
</dbReference>
<sequence>MIKLICRAFRSTSFLEPRHHIHFFWVAHTVMLAMEFDGGFQKDLHPIIRDAQLQSVQIFGICDDPHEVMLSFENFHEKLEAVTWIRREGSAKDFSNDAAECVADALRFAIVAYTAQSDKINPKSCWLPTTVQQTMRLHSFWDDPSLVAAMCLHGVQS</sequence>
<keyword evidence="6" id="KW-0648">Protein biosynthesis</keyword>
<name>A0AAD4T3W4_9MAGN</name>
<evidence type="ECO:0000256" key="2">
    <source>
        <dbReference type="ARBA" id="ARBA00013169"/>
    </source>
</evidence>
<dbReference type="EC" id="6.1.1.9" evidence="2"/>
<keyword evidence="7" id="KW-0030">Aminoacyl-tRNA synthetase</keyword>
<dbReference type="GO" id="GO:0004832">
    <property type="term" value="F:valine-tRNA ligase activity"/>
    <property type="evidence" value="ECO:0007669"/>
    <property type="project" value="UniProtKB-EC"/>
</dbReference>
<evidence type="ECO:0000256" key="8">
    <source>
        <dbReference type="ARBA" id="ARBA00029936"/>
    </source>
</evidence>
<dbReference type="PANTHER" id="PTHR11946:SF109">
    <property type="entry name" value="VALINE--TRNA LIGASE"/>
    <property type="match status" value="1"/>
</dbReference>
<keyword evidence="10" id="KW-1185">Reference proteome</keyword>
<dbReference type="AlphaFoldDB" id="A0AAD4T3W4"/>
<dbReference type="Proteomes" id="UP001202328">
    <property type="component" value="Unassembled WGS sequence"/>
</dbReference>
<keyword evidence="4" id="KW-0547">Nucleotide-binding</keyword>
<evidence type="ECO:0000256" key="5">
    <source>
        <dbReference type="ARBA" id="ARBA00022840"/>
    </source>
</evidence>
<dbReference type="GO" id="GO:0005829">
    <property type="term" value="C:cytosol"/>
    <property type="evidence" value="ECO:0007669"/>
    <property type="project" value="TreeGrafter"/>
</dbReference>
<dbReference type="PANTHER" id="PTHR11946">
    <property type="entry name" value="VALYL-TRNA SYNTHETASES"/>
    <property type="match status" value="1"/>
</dbReference>
<dbReference type="GO" id="GO:0005524">
    <property type="term" value="F:ATP binding"/>
    <property type="evidence" value="ECO:0007669"/>
    <property type="project" value="UniProtKB-KW"/>
</dbReference>
<comment type="caution">
    <text evidence="9">The sequence shown here is derived from an EMBL/GenBank/DDBJ whole genome shotgun (WGS) entry which is preliminary data.</text>
</comment>
<gene>
    <name evidence="9" type="ORF">MKW98_029736</name>
</gene>
<dbReference type="GO" id="GO:0006438">
    <property type="term" value="P:valyl-tRNA aminoacylation"/>
    <property type="evidence" value="ECO:0007669"/>
    <property type="project" value="InterPro"/>
</dbReference>
<reference evidence="9" key="1">
    <citation type="submission" date="2022-04" db="EMBL/GenBank/DDBJ databases">
        <title>A functionally conserved STORR gene fusion in Papaver species that diverged 16.8 million years ago.</title>
        <authorList>
            <person name="Catania T."/>
        </authorList>
    </citation>
    <scope>NUCLEOTIDE SEQUENCE</scope>
    <source>
        <strain evidence="9">S-188037</strain>
    </source>
</reference>
<evidence type="ECO:0000313" key="10">
    <source>
        <dbReference type="Proteomes" id="UP001202328"/>
    </source>
</evidence>
<keyword evidence="5" id="KW-0067">ATP-binding</keyword>
<protein>
    <recommendedName>
        <fullName evidence="2">valine--tRNA ligase</fullName>
        <ecNumber evidence="2">6.1.1.9</ecNumber>
    </recommendedName>
    <alternativeName>
        <fullName evidence="8">Valyl-tRNA synthetase</fullName>
    </alternativeName>
</protein>
<comment type="similarity">
    <text evidence="1">Belongs to the class-I aminoacyl-tRNA synthetase family.</text>
</comment>
<proteinExistence type="inferred from homology"/>
<keyword evidence="3" id="KW-0436">Ligase</keyword>
<evidence type="ECO:0000256" key="4">
    <source>
        <dbReference type="ARBA" id="ARBA00022741"/>
    </source>
</evidence>
<evidence type="ECO:0000256" key="7">
    <source>
        <dbReference type="ARBA" id="ARBA00023146"/>
    </source>
</evidence>
<organism evidence="9 10">
    <name type="scientific">Papaver atlanticum</name>
    <dbReference type="NCBI Taxonomy" id="357466"/>
    <lineage>
        <taxon>Eukaryota</taxon>
        <taxon>Viridiplantae</taxon>
        <taxon>Streptophyta</taxon>
        <taxon>Embryophyta</taxon>
        <taxon>Tracheophyta</taxon>
        <taxon>Spermatophyta</taxon>
        <taxon>Magnoliopsida</taxon>
        <taxon>Ranunculales</taxon>
        <taxon>Papaveraceae</taxon>
        <taxon>Papaveroideae</taxon>
        <taxon>Papaver</taxon>
    </lineage>
</organism>
<dbReference type="InterPro" id="IPR002303">
    <property type="entry name" value="Valyl-tRNA_ligase"/>
</dbReference>
<accession>A0AAD4T3W4</accession>
<evidence type="ECO:0000256" key="3">
    <source>
        <dbReference type="ARBA" id="ARBA00022598"/>
    </source>
</evidence>